<comment type="caution">
    <text evidence="1">The sequence shown here is derived from an EMBL/GenBank/DDBJ whole genome shotgun (WGS) entry which is preliminary data.</text>
</comment>
<gene>
    <name evidence="1" type="ORF">GCM10011452_12880</name>
</gene>
<dbReference type="GO" id="GO:0019634">
    <property type="term" value="P:organic phosphonate metabolic process"/>
    <property type="evidence" value="ECO:0007669"/>
    <property type="project" value="InterPro"/>
</dbReference>
<reference evidence="1" key="2">
    <citation type="submission" date="2020-09" db="EMBL/GenBank/DDBJ databases">
        <authorList>
            <person name="Sun Q."/>
            <person name="Kim S."/>
        </authorList>
    </citation>
    <scope>NUCLEOTIDE SEQUENCE</scope>
    <source>
        <strain evidence="1">KCTC 23714</strain>
    </source>
</reference>
<evidence type="ECO:0008006" key="3">
    <source>
        <dbReference type="Google" id="ProtNLM"/>
    </source>
</evidence>
<organism evidence="1 2">
    <name type="scientific">Gemmobacter lanyuensis</name>
    <dbReference type="NCBI Taxonomy" id="1054497"/>
    <lineage>
        <taxon>Bacteria</taxon>
        <taxon>Pseudomonadati</taxon>
        <taxon>Pseudomonadota</taxon>
        <taxon>Alphaproteobacteria</taxon>
        <taxon>Rhodobacterales</taxon>
        <taxon>Paracoccaceae</taxon>
        <taxon>Gemmobacter</taxon>
    </lineage>
</organism>
<dbReference type="Proteomes" id="UP000628984">
    <property type="component" value="Unassembled WGS sequence"/>
</dbReference>
<reference evidence="1" key="1">
    <citation type="journal article" date="2014" name="Int. J. Syst. Evol. Microbiol.">
        <title>Complete genome sequence of Corynebacterium casei LMG S-19264T (=DSM 44701T), isolated from a smear-ripened cheese.</title>
        <authorList>
            <consortium name="US DOE Joint Genome Institute (JGI-PGF)"/>
            <person name="Walter F."/>
            <person name="Albersmeier A."/>
            <person name="Kalinowski J."/>
            <person name="Ruckert C."/>
        </authorList>
    </citation>
    <scope>NUCLEOTIDE SEQUENCE</scope>
    <source>
        <strain evidence="1">KCTC 23714</strain>
    </source>
</reference>
<dbReference type="GO" id="GO:0015716">
    <property type="term" value="P:organic phosphonate transport"/>
    <property type="evidence" value="ECO:0007669"/>
    <property type="project" value="InterPro"/>
</dbReference>
<dbReference type="RefSeq" id="WP_229804044.1">
    <property type="nucleotide sequence ID" value="NZ_BMYQ01000002.1"/>
</dbReference>
<evidence type="ECO:0000313" key="1">
    <source>
        <dbReference type="EMBL" id="GGW26177.1"/>
    </source>
</evidence>
<name>A0A918MIV0_9RHOB</name>
<dbReference type="NCBIfam" id="TIGR03293">
    <property type="entry name" value="PhnG_redo"/>
    <property type="match status" value="1"/>
</dbReference>
<dbReference type="Pfam" id="PF06754">
    <property type="entry name" value="PhnG"/>
    <property type="match status" value="1"/>
</dbReference>
<sequence>MDRQNWMGLLARARPADLAALLPDLPQSQWLRPPEVGAVMVQGRTGGSGAPFHLGEITVTRCSLQLTCGTVGHAHVQGRDRDHAHRAALVDALMQTGAAADLQARILAPLARIETDARAARAGRAQATKVDFFTLVRGEDA</sequence>
<dbReference type="EMBL" id="BMYQ01000002">
    <property type="protein sequence ID" value="GGW26177.1"/>
    <property type="molecule type" value="Genomic_DNA"/>
</dbReference>
<accession>A0A918MIV0</accession>
<evidence type="ECO:0000313" key="2">
    <source>
        <dbReference type="Proteomes" id="UP000628984"/>
    </source>
</evidence>
<protein>
    <recommendedName>
        <fullName evidence="3">Phosphonate C-P lyase system protein PhnG</fullName>
    </recommendedName>
</protein>
<keyword evidence="2" id="KW-1185">Reference proteome</keyword>
<dbReference type="InterPro" id="IPR009609">
    <property type="entry name" value="Phosphonate_metab_PhnG"/>
</dbReference>
<dbReference type="AlphaFoldDB" id="A0A918MIV0"/>
<proteinExistence type="predicted"/>